<organism evidence="2 3">
    <name type="scientific">Desulfobulbus oligotrophicus</name>
    <dbReference type="NCBI Taxonomy" id="1909699"/>
    <lineage>
        <taxon>Bacteria</taxon>
        <taxon>Pseudomonadati</taxon>
        <taxon>Thermodesulfobacteriota</taxon>
        <taxon>Desulfobulbia</taxon>
        <taxon>Desulfobulbales</taxon>
        <taxon>Desulfobulbaceae</taxon>
        <taxon>Desulfobulbus</taxon>
    </lineage>
</organism>
<keyword evidence="1" id="KW-0812">Transmembrane</keyword>
<dbReference type="Proteomes" id="UP000596092">
    <property type="component" value="Chromosome"/>
</dbReference>
<gene>
    <name evidence="2" type="ORF">HP555_09785</name>
</gene>
<dbReference type="AlphaFoldDB" id="A0A7T6AR44"/>
<accession>A0A7T6AR44</accession>
<keyword evidence="3" id="KW-1185">Reference proteome</keyword>
<protein>
    <submittedName>
        <fullName evidence="2">Uncharacterized protein</fullName>
    </submittedName>
</protein>
<evidence type="ECO:0000256" key="1">
    <source>
        <dbReference type="SAM" id="Phobius"/>
    </source>
</evidence>
<keyword evidence="1" id="KW-1133">Transmembrane helix</keyword>
<evidence type="ECO:0000313" key="2">
    <source>
        <dbReference type="EMBL" id="QQG66138.1"/>
    </source>
</evidence>
<reference evidence="2 3" key="1">
    <citation type="submission" date="2020-05" db="EMBL/GenBank/DDBJ databases">
        <title>Complete genome of Desulfobulbus oligotrophicus.</title>
        <authorList>
            <person name="Podar M."/>
        </authorList>
    </citation>
    <scope>NUCLEOTIDE SEQUENCE [LARGE SCALE GENOMIC DNA]</scope>
    <source>
        <strain evidence="2 3">Prop6</strain>
    </source>
</reference>
<evidence type="ECO:0000313" key="3">
    <source>
        <dbReference type="Proteomes" id="UP000596092"/>
    </source>
</evidence>
<sequence length="50" mass="5404">MNSKGHRVCVFFAGTCEAAFMALFGVLFVAGLLEVLSVVLETGYIVRSLH</sequence>
<keyword evidence="1" id="KW-0472">Membrane</keyword>
<proteinExistence type="predicted"/>
<dbReference type="EMBL" id="CP054140">
    <property type="protein sequence ID" value="QQG66138.1"/>
    <property type="molecule type" value="Genomic_DNA"/>
</dbReference>
<dbReference type="KEGG" id="dog:HP555_09785"/>
<dbReference type="RefSeq" id="WP_199261981.1">
    <property type="nucleotide sequence ID" value="NZ_CP054140.1"/>
</dbReference>
<feature type="transmembrane region" description="Helical" evidence="1">
    <location>
        <begin position="20"/>
        <end position="40"/>
    </location>
</feature>
<name>A0A7T6AR44_9BACT</name>